<dbReference type="RefSeq" id="XP_033678890.1">
    <property type="nucleotide sequence ID" value="XM_033833928.1"/>
</dbReference>
<name>A0A6A6I0T1_9PLEO</name>
<proteinExistence type="predicted"/>
<feature type="region of interest" description="Disordered" evidence="1">
    <location>
        <begin position="289"/>
        <end position="331"/>
    </location>
</feature>
<dbReference type="Proteomes" id="UP000800094">
    <property type="component" value="Unassembled WGS sequence"/>
</dbReference>
<sequence length="502" mass="54468">MAPTFRKTLPLDFSDILHAHIHNVNDRGEVGFIRLYNDTNGRITHAEADLTDMHYTKMLINDARILEIFGENGDSINMAKLGPSPALRLDILEDEDMSFSEVVTGVLVQPGYVPSEARLSVSNQQHVPVIPPPQTGRKIAPIPFPFPDIHINNLGGGNVGPVKIHRDSDGRITHAQAELFHAPWKVMLITSPRILLIFGQRGDTINLDLLHPWPIFHLVDLAPEEHVVGVLKDVTNDPAKGYLGRKAKQQQMQMKSGQGQLGEQHQEQRLASGHLQRGNEPAGVLATGFQVSTGRRVPNQSPKTRPAPSRTRTPLTAAPAAPSNAPDPPTTLLTPAPVIPKAPVAPRQARGVDARTARSKVVELKVPAGSLSQFTPSQAITTASAPTRAPAPAPAQASTAPVNDPQMAAIKSQINAILSPADQQKYAHTVDKLSYACLKGGKKTRDRVDKNLQDIIDSGGDNRRQLAQLHNQYAGLHNPGKRTPHQLPVFDLGDCKLIPRTA</sequence>
<dbReference type="OrthoDB" id="3745632at2759"/>
<evidence type="ECO:0000256" key="1">
    <source>
        <dbReference type="SAM" id="MobiDB-lite"/>
    </source>
</evidence>
<feature type="region of interest" description="Disordered" evidence="1">
    <location>
        <begin position="238"/>
        <end position="271"/>
    </location>
</feature>
<feature type="compositionally biased region" description="Low complexity" evidence="1">
    <location>
        <begin position="381"/>
        <end position="401"/>
    </location>
</feature>
<dbReference type="EMBL" id="ML987204">
    <property type="protein sequence ID" value="KAF2243886.1"/>
    <property type="molecule type" value="Genomic_DNA"/>
</dbReference>
<feature type="region of interest" description="Disordered" evidence="1">
    <location>
        <begin position="381"/>
        <end position="402"/>
    </location>
</feature>
<gene>
    <name evidence="2" type="ORF">BU26DRAFT_569781</name>
</gene>
<evidence type="ECO:0000313" key="3">
    <source>
        <dbReference type="Proteomes" id="UP000800094"/>
    </source>
</evidence>
<dbReference type="GeneID" id="54587258"/>
<dbReference type="AlphaFoldDB" id="A0A6A6I0T1"/>
<keyword evidence="3" id="KW-1185">Reference proteome</keyword>
<accession>A0A6A6I0T1</accession>
<feature type="compositionally biased region" description="Low complexity" evidence="1">
    <location>
        <begin position="249"/>
        <end position="263"/>
    </location>
</feature>
<feature type="compositionally biased region" description="Low complexity" evidence="1">
    <location>
        <begin position="301"/>
        <end position="331"/>
    </location>
</feature>
<protein>
    <submittedName>
        <fullName evidence="2">Uncharacterized protein</fullName>
    </submittedName>
</protein>
<reference evidence="2" key="1">
    <citation type="journal article" date="2020" name="Stud. Mycol.">
        <title>101 Dothideomycetes genomes: a test case for predicting lifestyles and emergence of pathogens.</title>
        <authorList>
            <person name="Haridas S."/>
            <person name="Albert R."/>
            <person name="Binder M."/>
            <person name="Bloem J."/>
            <person name="Labutti K."/>
            <person name="Salamov A."/>
            <person name="Andreopoulos B."/>
            <person name="Baker S."/>
            <person name="Barry K."/>
            <person name="Bills G."/>
            <person name="Bluhm B."/>
            <person name="Cannon C."/>
            <person name="Castanera R."/>
            <person name="Culley D."/>
            <person name="Daum C."/>
            <person name="Ezra D."/>
            <person name="Gonzalez J."/>
            <person name="Henrissat B."/>
            <person name="Kuo A."/>
            <person name="Liang C."/>
            <person name="Lipzen A."/>
            <person name="Lutzoni F."/>
            <person name="Magnuson J."/>
            <person name="Mondo S."/>
            <person name="Nolan M."/>
            <person name="Ohm R."/>
            <person name="Pangilinan J."/>
            <person name="Park H.-J."/>
            <person name="Ramirez L."/>
            <person name="Alfaro M."/>
            <person name="Sun H."/>
            <person name="Tritt A."/>
            <person name="Yoshinaga Y."/>
            <person name="Zwiers L.-H."/>
            <person name="Turgeon B."/>
            <person name="Goodwin S."/>
            <person name="Spatafora J."/>
            <person name="Crous P."/>
            <person name="Grigoriev I."/>
        </authorList>
    </citation>
    <scope>NUCLEOTIDE SEQUENCE</scope>
    <source>
        <strain evidence="2">CBS 122368</strain>
    </source>
</reference>
<evidence type="ECO:0000313" key="2">
    <source>
        <dbReference type="EMBL" id="KAF2243886.1"/>
    </source>
</evidence>
<organism evidence="2 3">
    <name type="scientific">Trematosphaeria pertusa</name>
    <dbReference type="NCBI Taxonomy" id="390896"/>
    <lineage>
        <taxon>Eukaryota</taxon>
        <taxon>Fungi</taxon>
        <taxon>Dikarya</taxon>
        <taxon>Ascomycota</taxon>
        <taxon>Pezizomycotina</taxon>
        <taxon>Dothideomycetes</taxon>
        <taxon>Pleosporomycetidae</taxon>
        <taxon>Pleosporales</taxon>
        <taxon>Massarineae</taxon>
        <taxon>Trematosphaeriaceae</taxon>
        <taxon>Trematosphaeria</taxon>
    </lineage>
</organism>